<protein>
    <submittedName>
        <fullName evidence="3">Uncharacterized protein</fullName>
    </submittedName>
</protein>
<sequence>MNRKHLATKSCTAALSLLMLASTSVVCIPNSINQPVFAATIKRSQEPAGQYQINESFPIDEKDDNPRFDT</sequence>
<gene>
    <name evidence="3" type="ORF">IMAU30003_01216</name>
</gene>
<evidence type="ECO:0000256" key="2">
    <source>
        <dbReference type="SAM" id="SignalP"/>
    </source>
</evidence>
<proteinExistence type="predicted"/>
<evidence type="ECO:0000313" key="4">
    <source>
        <dbReference type="Proteomes" id="UP000651333"/>
    </source>
</evidence>
<evidence type="ECO:0000313" key="3">
    <source>
        <dbReference type="EMBL" id="NRO34968.1"/>
    </source>
</evidence>
<comment type="caution">
    <text evidence="3">The sequence shown here is derived from an EMBL/GenBank/DDBJ whole genome shotgun (WGS) entry which is preliminary data.</text>
</comment>
<name>A0A9Q5BZ76_LACHE</name>
<feature type="signal peptide" evidence="2">
    <location>
        <begin position="1"/>
        <end position="27"/>
    </location>
</feature>
<accession>A0A9Q5BZ76</accession>
<dbReference type="EMBL" id="WCHB01000035">
    <property type="protein sequence ID" value="NRO34968.1"/>
    <property type="molecule type" value="Genomic_DNA"/>
</dbReference>
<dbReference type="AlphaFoldDB" id="A0A9Q5BZ76"/>
<dbReference type="Proteomes" id="UP000651333">
    <property type="component" value="Unassembled WGS sequence"/>
</dbReference>
<feature type="region of interest" description="Disordered" evidence="1">
    <location>
        <begin position="49"/>
        <end position="70"/>
    </location>
</feature>
<organism evidence="3 4">
    <name type="scientific">Lactobacillus helveticus</name>
    <name type="common">Lactobacillus suntoryeus</name>
    <dbReference type="NCBI Taxonomy" id="1587"/>
    <lineage>
        <taxon>Bacteria</taxon>
        <taxon>Bacillati</taxon>
        <taxon>Bacillota</taxon>
        <taxon>Bacilli</taxon>
        <taxon>Lactobacillales</taxon>
        <taxon>Lactobacillaceae</taxon>
        <taxon>Lactobacillus</taxon>
    </lineage>
</organism>
<keyword evidence="2" id="KW-0732">Signal</keyword>
<feature type="chain" id="PRO_5040140586" evidence="2">
    <location>
        <begin position="28"/>
        <end position="70"/>
    </location>
</feature>
<evidence type="ECO:0000256" key="1">
    <source>
        <dbReference type="SAM" id="MobiDB-lite"/>
    </source>
</evidence>
<reference evidence="3" key="1">
    <citation type="submission" date="2019-09" db="EMBL/GenBank/DDBJ databases">
        <title>Comparative genomic analysis of Lactobacillus helveticus.</title>
        <authorList>
            <person name="Zhang H."/>
            <person name="Chen Y."/>
            <person name="Zhong Z."/>
        </authorList>
    </citation>
    <scope>NUCLEOTIDE SEQUENCE</scope>
    <source>
        <strain evidence="3">IMAU30003</strain>
    </source>
</reference>
<dbReference type="RefSeq" id="WP_254258738.1">
    <property type="nucleotide sequence ID" value="NZ_WCGF01000033.1"/>
</dbReference>